<evidence type="ECO:0000313" key="4">
    <source>
        <dbReference type="Proteomes" id="UP001493153"/>
    </source>
</evidence>
<dbReference type="Gene3D" id="1.10.443.10">
    <property type="entry name" value="Intergrase catalytic core"/>
    <property type="match status" value="1"/>
</dbReference>
<name>A0ABZ2Q046_9BURK</name>
<evidence type="ECO:0000256" key="1">
    <source>
        <dbReference type="ARBA" id="ARBA00023172"/>
    </source>
</evidence>
<sequence>MGWMVSDYTERSGDKSGSCYLFRHTMVTLMLENGADVRFMQVMLGHTQLTSTQMCTQVAIREMNEIYTATHPAWLERPEQQEIEVAKPARRLHRVYEKRKSK</sequence>
<reference evidence="3 4" key="1">
    <citation type="submission" date="2020-09" db="EMBL/GenBank/DDBJ databases">
        <title>Genome sequences of Mycetohabitans spp.</title>
        <authorList>
            <person name="Carter M.E."/>
            <person name="Carpenter S.C.D."/>
            <person name="Bogdanove A.J."/>
        </authorList>
    </citation>
    <scope>NUCLEOTIDE SEQUENCE [LARGE SCALE GENOMIC DNA]</scope>
    <source>
        <strain evidence="3 4">B12</strain>
        <plasmid evidence="3 4">unnamed</plasmid>
    </source>
</reference>
<gene>
    <name evidence="3" type="ORF">IHE29_16555</name>
</gene>
<evidence type="ECO:0000313" key="3">
    <source>
        <dbReference type="EMBL" id="WXK40763.1"/>
    </source>
</evidence>
<proteinExistence type="predicted"/>
<geneLocation type="plasmid" evidence="3 4">
    <name>unnamed</name>
</geneLocation>
<dbReference type="SUPFAM" id="SSF56349">
    <property type="entry name" value="DNA breaking-rejoining enzymes"/>
    <property type="match status" value="1"/>
</dbReference>
<organism evidence="3 4">
    <name type="scientific">Mycetohabitans rhizoxinica</name>
    <dbReference type="NCBI Taxonomy" id="412963"/>
    <lineage>
        <taxon>Bacteria</taxon>
        <taxon>Pseudomonadati</taxon>
        <taxon>Pseudomonadota</taxon>
        <taxon>Betaproteobacteria</taxon>
        <taxon>Burkholderiales</taxon>
        <taxon>Burkholderiaceae</taxon>
        <taxon>Mycetohabitans</taxon>
    </lineage>
</organism>
<dbReference type="EMBL" id="CP062177">
    <property type="protein sequence ID" value="WXK40763.1"/>
    <property type="molecule type" value="Genomic_DNA"/>
</dbReference>
<evidence type="ECO:0000259" key="2">
    <source>
        <dbReference type="Pfam" id="PF00589"/>
    </source>
</evidence>
<dbReference type="InterPro" id="IPR011010">
    <property type="entry name" value="DNA_brk_join_enz"/>
</dbReference>
<keyword evidence="4" id="KW-1185">Reference proteome</keyword>
<dbReference type="Pfam" id="PF00589">
    <property type="entry name" value="Phage_integrase"/>
    <property type="match status" value="1"/>
</dbReference>
<feature type="domain" description="Tyr recombinase" evidence="2">
    <location>
        <begin position="18"/>
        <end position="58"/>
    </location>
</feature>
<keyword evidence="1" id="KW-0233">DNA recombination</keyword>
<protein>
    <submittedName>
        <fullName evidence="3">Tyrosine-type recombinase/integrase</fullName>
    </submittedName>
</protein>
<accession>A0ABZ2Q046</accession>
<dbReference type="InterPro" id="IPR002104">
    <property type="entry name" value="Integrase_catalytic"/>
</dbReference>
<keyword evidence="3" id="KW-0614">Plasmid</keyword>
<dbReference type="InterPro" id="IPR013762">
    <property type="entry name" value="Integrase-like_cat_sf"/>
</dbReference>
<dbReference type="Proteomes" id="UP001493153">
    <property type="component" value="Plasmid unnamed"/>
</dbReference>